<dbReference type="AlphaFoldDB" id="A0A1I5L9Z8"/>
<reference evidence="2" key="1">
    <citation type="submission" date="2016-10" db="EMBL/GenBank/DDBJ databases">
        <authorList>
            <person name="Varghese N."/>
            <person name="Submissions S."/>
        </authorList>
    </citation>
    <scope>NUCLEOTIDE SEQUENCE [LARGE SCALE GENOMIC DNA]</scope>
    <source>
        <strain evidence="2">CGMCC 1.7715</strain>
    </source>
</reference>
<dbReference type="RefSeq" id="WP_143089562.1">
    <property type="nucleotide sequence ID" value="NZ_FOWZ01000001.1"/>
</dbReference>
<evidence type="ECO:0000313" key="2">
    <source>
        <dbReference type="Proteomes" id="UP000199331"/>
    </source>
</evidence>
<sequence>MNEEMQETAALLLKAHEWIDNLLVAGCSERSIMSALMTAATERSLKAGGRDKTADWLEGQGERVRRFGDAWIKAF</sequence>
<keyword evidence="2" id="KW-1185">Reference proteome</keyword>
<name>A0A1I5L9Z8_9SPHN</name>
<dbReference type="STRING" id="604088.SAMN04488060_0862"/>
<gene>
    <name evidence="1" type="ORF">SAMN04488060_0862</name>
</gene>
<dbReference type="EMBL" id="FOWZ01000001">
    <property type="protein sequence ID" value="SFO94189.1"/>
    <property type="molecule type" value="Genomic_DNA"/>
</dbReference>
<dbReference type="OrthoDB" id="9928658at2"/>
<accession>A0A1I5L9Z8</accession>
<proteinExistence type="predicted"/>
<dbReference type="Proteomes" id="UP000199331">
    <property type="component" value="Unassembled WGS sequence"/>
</dbReference>
<protein>
    <submittedName>
        <fullName evidence="1">Uncharacterized protein</fullName>
    </submittedName>
</protein>
<evidence type="ECO:0000313" key="1">
    <source>
        <dbReference type="EMBL" id="SFO94189.1"/>
    </source>
</evidence>
<organism evidence="1 2">
    <name type="scientific">Qipengyuania nanhaisediminis</name>
    <dbReference type="NCBI Taxonomy" id="604088"/>
    <lineage>
        <taxon>Bacteria</taxon>
        <taxon>Pseudomonadati</taxon>
        <taxon>Pseudomonadota</taxon>
        <taxon>Alphaproteobacteria</taxon>
        <taxon>Sphingomonadales</taxon>
        <taxon>Erythrobacteraceae</taxon>
        <taxon>Qipengyuania</taxon>
    </lineage>
</organism>